<proteinExistence type="predicted"/>
<evidence type="ECO:0000313" key="2">
    <source>
        <dbReference type="EMBL" id="KAG5846160.1"/>
    </source>
</evidence>
<organism evidence="2 3">
    <name type="scientific">Anguilla anguilla</name>
    <name type="common">European freshwater eel</name>
    <name type="synonym">Muraena anguilla</name>
    <dbReference type="NCBI Taxonomy" id="7936"/>
    <lineage>
        <taxon>Eukaryota</taxon>
        <taxon>Metazoa</taxon>
        <taxon>Chordata</taxon>
        <taxon>Craniata</taxon>
        <taxon>Vertebrata</taxon>
        <taxon>Euteleostomi</taxon>
        <taxon>Actinopterygii</taxon>
        <taxon>Neopterygii</taxon>
        <taxon>Teleostei</taxon>
        <taxon>Anguilliformes</taxon>
        <taxon>Anguillidae</taxon>
        <taxon>Anguilla</taxon>
    </lineage>
</organism>
<reference evidence="2" key="1">
    <citation type="submission" date="2021-01" db="EMBL/GenBank/DDBJ databases">
        <title>A chromosome-scale assembly of European eel, Anguilla anguilla.</title>
        <authorList>
            <person name="Henkel C."/>
            <person name="Jong-Raadsen S.A."/>
            <person name="Dufour S."/>
            <person name="Weltzien F.-A."/>
            <person name="Palstra A.P."/>
            <person name="Pelster B."/>
            <person name="Spaink H.P."/>
            <person name="Van Den Thillart G.E."/>
            <person name="Jansen H."/>
            <person name="Zahm M."/>
            <person name="Klopp C."/>
            <person name="Cedric C."/>
            <person name="Louis A."/>
            <person name="Berthelot C."/>
            <person name="Parey E."/>
            <person name="Roest Crollius H."/>
            <person name="Montfort J."/>
            <person name="Robinson-Rechavi M."/>
            <person name="Bucao C."/>
            <person name="Bouchez O."/>
            <person name="Gislard M."/>
            <person name="Lluch J."/>
            <person name="Milhes M."/>
            <person name="Lampietro C."/>
            <person name="Lopez Roques C."/>
            <person name="Donnadieu C."/>
            <person name="Braasch I."/>
            <person name="Desvignes T."/>
            <person name="Postlethwait J."/>
            <person name="Bobe J."/>
            <person name="Guiguen Y."/>
            <person name="Dirks R."/>
        </authorList>
    </citation>
    <scope>NUCLEOTIDE SEQUENCE</scope>
    <source>
        <strain evidence="2">Tag_6206</strain>
        <tissue evidence="2">Liver</tissue>
    </source>
</reference>
<accession>A0A9D3MF74</accession>
<name>A0A9D3MF74_ANGAN</name>
<dbReference type="Proteomes" id="UP001044222">
    <property type="component" value="Chromosome 7"/>
</dbReference>
<evidence type="ECO:0000256" key="1">
    <source>
        <dbReference type="SAM" id="MobiDB-lite"/>
    </source>
</evidence>
<keyword evidence="3" id="KW-1185">Reference proteome</keyword>
<dbReference type="EMBL" id="JAFIRN010000007">
    <property type="protein sequence ID" value="KAG5846160.1"/>
    <property type="molecule type" value="Genomic_DNA"/>
</dbReference>
<gene>
    <name evidence="2" type="ORF">ANANG_G00146870</name>
</gene>
<sequence>MDPAIITGIPASSANSLDSLHDDNPPHWLKSLQTLTEMDAPGSVGPPQPPHSGLFGGTQIPPPQTRLGALPGPRPRLPASSTHPHPASRQPSDPQPRPPQSCYRAQPWTATRGRCCQASPRPQTPD</sequence>
<comment type="caution">
    <text evidence="2">The sequence shown here is derived from an EMBL/GenBank/DDBJ whole genome shotgun (WGS) entry which is preliminary data.</text>
</comment>
<dbReference type="AlphaFoldDB" id="A0A9D3MF74"/>
<feature type="region of interest" description="Disordered" evidence="1">
    <location>
        <begin position="1"/>
        <end position="126"/>
    </location>
</feature>
<protein>
    <submittedName>
        <fullName evidence="2">Uncharacterized protein</fullName>
    </submittedName>
</protein>
<evidence type="ECO:0000313" key="3">
    <source>
        <dbReference type="Proteomes" id="UP001044222"/>
    </source>
</evidence>